<gene>
    <name evidence="2" type="ORF">A3I39_00625</name>
</gene>
<feature type="domain" description="Spore protein YkvP/CgeB glycosyl transferase-like" evidence="1">
    <location>
        <begin position="234"/>
        <end position="338"/>
    </location>
</feature>
<dbReference type="Proteomes" id="UP000178155">
    <property type="component" value="Unassembled WGS sequence"/>
</dbReference>
<accession>A0A1F8H5Q5</accession>
<dbReference type="EMBL" id="MGKW01000043">
    <property type="protein sequence ID" value="OGN32944.1"/>
    <property type="molecule type" value="Genomic_DNA"/>
</dbReference>
<sequence length="349" mass="40591">MKLAVHNVMFSGASGVNGWIIDFLKLYKPVLYVSRPQYLPRLVHFFYRFRLNPLEYTIVFSAKQLSSVADVLVCFNGLPHLESNKPVKEFQGLKIYHVMDFTFFPSLSNKTLEEGGVDYVFGYARHDRYSDFFQKYYPGYGGKVISVPFGFAPRFKELIPFGQRKNKVIALGSVNSFVDPVHEVEGFQELNEFFLKRGEKFMHKFRRMLVEREASLVNVMDSKLPHFPQVKDFGYDIVQVLNEYRMFVNCESLLYFPSAKTFEGPAAGSVLMCSTHPCFSDLGFEDGVNCVKHKEFDMQDFREKAEYYRNNPEQLEEIQKNGTRFVRENYNYKKVAQSVYSAIQNIQNT</sequence>
<dbReference type="Gene3D" id="3.40.50.2000">
    <property type="entry name" value="Glycogen Phosphorylase B"/>
    <property type="match status" value="1"/>
</dbReference>
<dbReference type="SUPFAM" id="SSF53756">
    <property type="entry name" value="UDP-Glycosyltransferase/glycogen phosphorylase"/>
    <property type="match status" value="1"/>
</dbReference>
<dbReference type="AlphaFoldDB" id="A0A1F8H5Q5"/>
<protein>
    <recommendedName>
        <fullName evidence="1">Spore protein YkvP/CgeB glycosyl transferase-like domain-containing protein</fullName>
    </recommendedName>
</protein>
<evidence type="ECO:0000313" key="3">
    <source>
        <dbReference type="Proteomes" id="UP000178155"/>
    </source>
</evidence>
<organism evidence="2 3">
    <name type="scientific">Candidatus Yanofskybacteria bacterium RIFCSPLOWO2_02_FULL_47_9b</name>
    <dbReference type="NCBI Taxonomy" id="1802708"/>
    <lineage>
        <taxon>Bacteria</taxon>
        <taxon>Candidatus Yanofskyibacteriota</taxon>
    </lineage>
</organism>
<evidence type="ECO:0000313" key="2">
    <source>
        <dbReference type="EMBL" id="OGN32944.1"/>
    </source>
</evidence>
<reference evidence="2 3" key="1">
    <citation type="journal article" date="2016" name="Nat. Commun.">
        <title>Thousands of microbial genomes shed light on interconnected biogeochemical processes in an aquifer system.</title>
        <authorList>
            <person name="Anantharaman K."/>
            <person name="Brown C.T."/>
            <person name="Hug L.A."/>
            <person name="Sharon I."/>
            <person name="Castelle C.J."/>
            <person name="Probst A.J."/>
            <person name="Thomas B.C."/>
            <person name="Singh A."/>
            <person name="Wilkins M.J."/>
            <person name="Karaoz U."/>
            <person name="Brodie E.L."/>
            <person name="Williams K.H."/>
            <person name="Hubbard S.S."/>
            <person name="Banfield J.F."/>
        </authorList>
    </citation>
    <scope>NUCLEOTIDE SEQUENCE [LARGE SCALE GENOMIC DNA]</scope>
</reference>
<name>A0A1F8H5Q5_9BACT</name>
<dbReference type="InterPro" id="IPR055259">
    <property type="entry name" value="YkvP/CgeB_Glyco_trans-like"/>
</dbReference>
<dbReference type="Pfam" id="PF13524">
    <property type="entry name" value="Glyco_trans_1_2"/>
    <property type="match status" value="1"/>
</dbReference>
<proteinExistence type="predicted"/>
<evidence type="ECO:0000259" key="1">
    <source>
        <dbReference type="Pfam" id="PF13524"/>
    </source>
</evidence>
<comment type="caution">
    <text evidence="2">The sequence shown here is derived from an EMBL/GenBank/DDBJ whole genome shotgun (WGS) entry which is preliminary data.</text>
</comment>